<evidence type="ECO:0000256" key="8">
    <source>
        <dbReference type="ARBA" id="ARBA00023136"/>
    </source>
</evidence>
<feature type="transmembrane region" description="Helical" evidence="9">
    <location>
        <begin position="82"/>
        <end position="111"/>
    </location>
</feature>
<evidence type="ECO:0000256" key="9">
    <source>
        <dbReference type="RuleBase" id="RU363043"/>
    </source>
</evidence>
<keyword evidence="7 9" id="KW-1133">Transmembrane helix</keyword>
<evidence type="ECO:0000256" key="7">
    <source>
        <dbReference type="ARBA" id="ARBA00022989"/>
    </source>
</evidence>
<dbReference type="SUPFAM" id="SSF161098">
    <property type="entry name" value="MetI-like"/>
    <property type="match status" value="1"/>
</dbReference>
<feature type="region of interest" description="Disordered" evidence="10">
    <location>
        <begin position="1"/>
        <end position="21"/>
    </location>
</feature>
<keyword evidence="4" id="KW-0813">Transport</keyword>
<evidence type="ECO:0000313" key="12">
    <source>
        <dbReference type="EMBL" id="CAA9449437.1"/>
    </source>
</evidence>
<feature type="transmembrane region" description="Helical" evidence="9">
    <location>
        <begin position="131"/>
        <end position="152"/>
    </location>
</feature>
<sequence length="306" mass="32342">MTQGGTKVERQKGGEGPDFKASASTRYGLDRAFTVLVTVASLIGIAVLAVLLADVVRDGFGMLSLEFLTSFPSQIFPENGGIFPALIGSLWLLGLTGLISVPLGLGAAVYLEEYADDTRINRLIEINISNLAGVPSVIYGLLGLGIFVQLLAPLTGGGSVLTGALTLSLLILPVIIVATREALRAIPGSIREGGYALGATKWEVIWSHLLPMALPGALTGIILALSRAIGEAAPILVVGVSLYQTYATTGPFDGYMALPTQIYDWISRPQQVFQDSAAAGIVVAMVVLLLANSFAIWLRNRYQQRS</sequence>
<dbReference type="GO" id="GO:0035435">
    <property type="term" value="P:phosphate ion transmembrane transport"/>
    <property type="evidence" value="ECO:0007669"/>
    <property type="project" value="InterPro"/>
</dbReference>
<evidence type="ECO:0000256" key="5">
    <source>
        <dbReference type="ARBA" id="ARBA00022475"/>
    </source>
</evidence>
<dbReference type="Gene3D" id="1.10.3720.10">
    <property type="entry name" value="MetI-like"/>
    <property type="match status" value="1"/>
</dbReference>
<dbReference type="PROSITE" id="PS50928">
    <property type="entry name" value="ABC_TM1"/>
    <property type="match status" value="1"/>
</dbReference>
<dbReference type="CDD" id="cd06261">
    <property type="entry name" value="TM_PBP2"/>
    <property type="match status" value="1"/>
</dbReference>
<reference evidence="12" key="1">
    <citation type="submission" date="2020-02" db="EMBL/GenBank/DDBJ databases">
        <authorList>
            <person name="Meier V. D."/>
        </authorList>
    </citation>
    <scope>NUCLEOTIDE SEQUENCE</scope>
    <source>
        <strain evidence="12">AVDCRST_MAG82</strain>
    </source>
</reference>
<feature type="domain" description="ABC transmembrane type-1" evidence="11">
    <location>
        <begin position="86"/>
        <end position="294"/>
    </location>
</feature>
<dbReference type="Pfam" id="PF00528">
    <property type="entry name" value="BPD_transp_1"/>
    <property type="match status" value="1"/>
</dbReference>
<evidence type="ECO:0000256" key="10">
    <source>
        <dbReference type="SAM" id="MobiDB-lite"/>
    </source>
</evidence>
<feature type="transmembrane region" description="Helical" evidence="9">
    <location>
        <begin position="277"/>
        <end position="298"/>
    </location>
</feature>
<dbReference type="GO" id="GO:0005886">
    <property type="term" value="C:plasma membrane"/>
    <property type="evidence" value="ECO:0007669"/>
    <property type="project" value="UniProtKB-SubCell"/>
</dbReference>
<keyword evidence="8 9" id="KW-0472">Membrane</keyword>
<name>A0A6J4QXJ0_9ACTN</name>
<dbReference type="NCBIfam" id="TIGR00974">
    <property type="entry name" value="3a0107s02c"/>
    <property type="match status" value="1"/>
</dbReference>
<feature type="transmembrane region" description="Helical" evidence="9">
    <location>
        <begin position="204"/>
        <end position="225"/>
    </location>
</feature>
<evidence type="ECO:0000256" key="4">
    <source>
        <dbReference type="ARBA" id="ARBA00022448"/>
    </source>
</evidence>
<feature type="transmembrane region" description="Helical" evidence="9">
    <location>
        <begin position="164"/>
        <end position="183"/>
    </location>
</feature>
<keyword evidence="5 9" id="KW-1003">Cell membrane</keyword>
<evidence type="ECO:0000256" key="1">
    <source>
        <dbReference type="ARBA" id="ARBA00003510"/>
    </source>
</evidence>
<evidence type="ECO:0000256" key="3">
    <source>
        <dbReference type="ARBA" id="ARBA00007069"/>
    </source>
</evidence>
<comment type="function">
    <text evidence="1">Part of the binding-protein-dependent transport system for phosphate; probably responsible for the translocation of the substrate across the membrane.</text>
</comment>
<dbReference type="AlphaFoldDB" id="A0A6J4QXJ0"/>
<dbReference type="InterPro" id="IPR035906">
    <property type="entry name" value="MetI-like_sf"/>
</dbReference>
<feature type="transmembrane region" description="Helical" evidence="9">
    <location>
        <begin position="32"/>
        <end position="53"/>
    </location>
</feature>
<comment type="subcellular location">
    <subcellularLocation>
        <location evidence="2 9">Cell membrane</location>
        <topology evidence="2 9">Multi-pass membrane protein</topology>
    </subcellularLocation>
</comment>
<comment type="similarity">
    <text evidence="3 9">Belongs to the binding-protein-dependent transport system permease family. CysTW subfamily.</text>
</comment>
<evidence type="ECO:0000256" key="2">
    <source>
        <dbReference type="ARBA" id="ARBA00004651"/>
    </source>
</evidence>
<dbReference type="InterPro" id="IPR000515">
    <property type="entry name" value="MetI-like"/>
</dbReference>
<dbReference type="InterPro" id="IPR005672">
    <property type="entry name" value="Phosphate_PstA"/>
</dbReference>
<dbReference type="PANTHER" id="PTHR43470">
    <property type="entry name" value="PHOSPHATE TRANSPORT SYSTEM PERMEASE PROTEIN PSTA-RELATED"/>
    <property type="match status" value="1"/>
</dbReference>
<organism evidence="12">
    <name type="scientific">uncultured Rubrobacteraceae bacterium</name>
    <dbReference type="NCBI Taxonomy" id="349277"/>
    <lineage>
        <taxon>Bacteria</taxon>
        <taxon>Bacillati</taxon>
        <taxon>Actinomycetota</taxon>
        <taxon>Rubrobacteria</taxon>
        <taxon>Rubrobacterales</taxon>
        <taxon>Rubrobacteraceae</taxon>
        <taxon>environmental samples</taxon>
    </lineage>
</organism>
<gene>
    <name evidence="12" type="ORF">AVDCRST_MAG82-3658</name>
</gene>
<dbReference type="EMBL" id="CADCVA010000446">
    <property type="protein sequence ID" value="CAA9449437.1"/>
    <property type="molecule type" value="Genomic_DNA"/>
</dbReference>
<keyword evidence="6 9" id="KW-0812">Transmembrane</keyword>
<proteinExistence type="inferred from homology"/>
<evidence type="ECO:0000259" key="11">
    <source>
        <dbReference type="PROSITE" id="PS50928"/>
    </source>
</evidence>
<protein>
    <recommendedName>
        <fullName evidence="9">Phosphate transport system permease protein PstA</fullName>
    </recommendedName>
</protein>
<evidence type="ECO:0000256" key="6">
    <source>
        <dbReference type="ARBA" id="ARBA00022692"/>
    </source>
</evidence>
<dbReference type="GO" id="GO:0005315">
    <property type="term" value="F:phosphate transmembrane transporter activity"/>
    <property type="evidence" value="ECO:0007669"/>
    <property type="project" value="InterPro"/>
</dbReference>
<accession>A0A6J4QXJ0</accession>
<feature type="compositionally biased region" description="Basic and acidic residues" evidence="10">
    <location>
        <begin position="7"/>
        <end position="18"/>
    </location>
</feature>